<dbReference type="STRING" id="638302.HMPREF0908_0645"/>
<feature type="region of interest" description="Disordered" evidence="2">
    <location>
        <begin position="227"/>
        <end position="280"/>
    </location>
</feature>
<keyword evidence="3" id="KW-0732">Signal</keyword>
<dbReference type="AlphaFoldDB" id="C4V2A1"/>
<dbReference type="eggNOG" id="COG5632">
    <property type="taxonomic scope" value="Bacteria"/>
</dbReference>
<dbReference type="SMART" id="SM00701">
    <property type="entry name" value="PGRP"/>
    <property type="match status" value="1"/>
</dbReference>
<dbReference type="SUPFAM" id="SSF55846">
    <property type="entry name" value="N-acetylmuramoyl-L-alanine amidase-like"/>
    <property type="match status" value="1"/>
</dbReference>
<feature type="compositionally biased region" description="Polar residues" evidence="2">
    <location>
        <begin position="270"/>
        <end position="280"/>
    </location>
</feature>
<protein>
    <submittedName>
        <fullName evidence="6">Tat pathway signal sequence domain protein</fullName>
    </submittedName>
</protein>
<dbReference type="InterPro" id="IPR015510">
    <property type="entry name" value="PGRP"/>
</dbReference>
<dbReference type="InterPro" id="IPR006619">
    <property type="entry name" value="PGRP_domain_met/bac"/>
</dbReference>
<accession>C4V2A1</accession>
<sequence length="280" mass="31370">MNRRDFLRRMTLVGIGAALFPFCPDAAEASWYVPPVLPGVTIKPTYLSFGPLENRFVTDCIVVHHIGNTNADVSAETVHEWHLHNGWSGIGYHFLIRKDGTIEEGRPMGTVGAHVYGENRHTIGINIVGDFESAVPTEAQKHSAAHLIAALCIVYQLNPIWGVTVKGHRDFNATACPGRYLYAEMPDIVAESCIYYGSKELQAERLHIMHREREEQEQQQALLRERLEAAQKKNGRPSHPTPSTPNPPVRPTPERPSLRPNKRPDIPKPGNTTQRRIATK</sequence>
<dbReference type="InterPro" id="IPR036505">
    <property type="entry name" value="Amidase/PGRP_sf"/>
</dbReference>
<evidence type="ECO:0000313" key="6">
    <source>
        <dbReference type="EMBL" id="EEQ48915.1"/>
    </source>
</evidence>
<name>C4V2A1_9FIRM</name>
<dbReference type="InterPro" id="IPR006311">
    <property type="entry name" value="TAT_signal"/>
</dbReference>
<dbReference type="Pfam" id="PF01510">
    <property type="entry name" value="Amidase_2"/>
    <property type="match status" value="1"/>
</dbReference>
<keyword evidence="7" id="KW-1185">Reference proteome</keyword>
<dbReference type="Proteomes" id="UP000005309">
    <property type="component" value="Unassembled WGS sequence"/>
</dbReference>
<dbReference type="RefSeq" id="WP_006689380.1">
    <property type="nucleotide sequence ID" value="NZ_GG694006.1"/>
</dbReference>
<reference evidence="6 7" key="1">
    <citation type="submission" date="2009-04" db="EMBL/GenBank/DDBJ databases">
        <authorList>
            <person name="Qin X."/>
            <person name="Bachman B."/>
            <person name="Battles P."/>
            <person name="Bell A."/>
            <person name="Bess C."/>
            <person name="Bickham C."/>
            <person name="Chaboub L."/>
            <person name="Chen D."/>
            <person name="Coyle M."/>
            <person name="Deiros D.R."/>
            <person name="Dinh H."/>
            <person name="Forbes L."/>
            <person name="Fowler G."/>
            <person name="Francisco L."/>
            <person name="Fu Q."/>
            <person name="Gubbala S."/>
            <person name="Hale W."/>
            <person name="Han Y."/>
            <person name="Hemphill L."/>
            <person name="Highlander S.K."/>
            <person name="Hirani K."/>
            <person name="Hogues M."/>
            <person name="Jackson L."/>
            <person name="Jakkamsetti A."/>
            <person name="Javaid M."/>
            <person name="Jiang H."/>
            <person name="Korchina V."/>
            <person name="Kovar C."/>
            <person name="Lara F."/>
            <person name="Lee S."/>
            <person name="Mata R."/>
            <person name="Mathew T."/>
            <person name="Moen C."/>
            <person name="Morales K."/>
            <person name="Munidasa M."/>
            <person name="Nazareth L."/>
            <person name="Ngo R."/>
            <person name="Nguyen L."/>
            <person name="Okwuonu G."/>
            <person name="Ongeri F."/>
            <person name="Patil S."/>
            <person name="Petrosino J."/>
            <person name="Pham C."/>
            <person name="Pham P."/>
            <person name="Pu L.-L."/>
            <person name="Puazo M."/>
            <person name="Raj R."/>
            <person name="Reid J."/>
            <person name="Rouhana J."/>
            <person name="Saada N."/>
            <person name="Shang Y."/>
            <person name="Simmons D."/>
            <person name="Thornton R."/>
            <person name="Warren J."/>
            <person name="Weissenberger G."/>
            <person name="Zhang J."/>
            <person name="Zhang L."/>
            <person name="Zhou C."/>
            <person name="Zhu D."/>
            <person name="Muzny D."/>
            <person name="Worley K."/>
            <person name="Gibbs R."/>
        </authorList>
    </citation>
    <scope>NUCLEOTIDE SEQUENCE [LARGE SCALE GENOMIC DNA]</scope>
    <source>
        <strain evidence="6 7">ATCC 43531</strain>
    </source>
</reference>
<dbReference type="PROSITE" id="PS51318">
    <property type="entry name" value="TAT"/>
    <property type="match status" value="1"/>
</dbReference>
<dbReference type="PANTHER" id="PTHR11022">
    <property type="entry name" value="PEPTIDOGLYCAN RECOGNITION PROTEIN"/>
    <property type="match status" value="1"/>
</dbReference>
<dbReference type="HOGENOM" id="CLU_079366_2_0_9"/>
<organism evidence="6 7">
    <name type="scientific">Selenomonas flueggei ATCC 43531</name>
    <dbReference type="NCBI Taxonomy" id="638302"/>
    <lineage>
        <taxon>Bacteria</taxon>
        <taxon>Bacillati</taxon>
        <taxon>Bacillota</taxon>
        <taxon>Negativicutes</taxon>
        <taxon>Selenomonadales</taxon>
        <taxon>Selenomonadaceae</taxon>
        <taxon>Selenomonas</taxon>
    </lineage>
</organism>
<evidence type="ECO:0000313" key="7">
    <source>
        <dbReference type="Proteomes" id="UP000005309"/>
    </source>
</evidence>
<feature type="domain" description="N-acetylmuramoyl-L-alanine amidase" evidence="4">
    <location>
        <begin position="47"/>
        <end position="178"/>
    </location>
</feature>
<dbReference type="Gene3D" id="3.40.80.10">
    <property type="entry name" value="Peptidoglycan recognition protein-like"/>
    <property type="match status" value="1"/>
</dbReference>
<feature type="compositionally biased region" description="Pro residues" evidence="2">
    <location>
        <begin position="239"/>
        <end position="251"/>
    </location>
</feature>
<feature type="domain" description="Peptidoglycan recognition protein family" evidence="5">
    <location>
        <begin position="38"/>
        <end position="172"/>
    </location>
</feature>
<dbReference type="CDD" id="cd06583">
    <property type="entry name" value="PGRP"/>
    <property type="match status" value="1"/>
</dbReference>
<dbReference type="GO" id="GO:0008745">
    <property type="term" value="F:N-acetylmuramoyl-L-alanine amidase activity"/>
    <property type="evidence" value="ECO:0007669"/>
    <property type="project" value="InterPro"/>
</dbReference>
<feature type="signal peptide" evidence="3">
    <location>
        <begin position="1"/>
        <end position="26"/>
    </location>
</feature>
<evidence type="ECO:0000259" key="4">
    <source>
        <dbReference type="SMART" id="SM00644"/>
    </source>
</evidence>
<comment type="caution">
    <text evidence="6">The sequence shown here is derived from an EMBL/GenBank/DDBJ whole genome shotgun (WGS) entry which is preliminary data.</text>
</comment>
<dbReference type="SMART" id="SM00644">
    <property type="entry name" value="Ami_2"/>
    <property type="match status" value="1"/>
</dbReference>
<dbReference type="EMBL" id="ACLA01000010">
    <property type="protein sequence ID" value="EEQ48915.1"/>
    <property type="molecule type" value="Genomic_DNA"/>
</dbReference>
<evidence type="ECO:0000256" key="3">
    <source>
        <dbReference type="SAM" id="SignalP"/>
    </source>
</evidence>
<evidence type="ECO:0000256" key="2">
    <source>
        <dbReference type="SAM" id="MobiDB-lite"/>
    </source>
</evidence>
<gene>
    <name evidence="6" type="primary">ctp55</name>
    <name evidence="6" type="ORF">HMPREF0908_0645</name>
</gene>
<feature type="compositionally biased region" description="Basic and acidic residues" evidence="2">
    <location>
        <begin position="252"/>
        <end position="266"/>
    </location>
</feature>
<proteinExistence type="inferred from homology"/>
<dbReference type="GO" id="GO:0009253">
    <property type="term" value="P:peptidoglycan catabolic process"/>
    <property type="evidence" value="ECO:0007669"/>
    <property type="project" value="InterPro"/>
</dbReference>
<dbReference type="InterPro" id="IPR002502">
    <property type="entry name" value="Amidase_domain"/>
</dbReference>
<dbReference type="GO" id="GO:0008270">
    <property type="term" value="F:zinc ion binding"/>
    <property type="evidence" value="ECO:0007669"/>
    <property type="project" value="InterPro"/>
</dbReference>
<feature type="chain" id="PRO_5039354480" evidence="3">
    <location>
        <begin position="27"/>
        <end position="280"/>
    </location>
</feature>
<comment type="similarity">
    <text evidence="1">Belongs to the N-acetylmuramoyl-L-alanine amidase 2 family.</text>
</comment>
<dbReference type="PANTHER" id="PTHR11022:SF41">
    <property type="entry name" value="PEPTIDOGLYCAN-RECOGNITION PROTEIN LC-RELATED"/>
    <property type="match status" value="1"/>
</dbReference>
<evidence type="ECO:0000256" key="1">
    <source>
        <dbReference type="ARBA" id="ARBA00007553"/>
    </source>
</evidence>
<dbReference type="OrthoDB" id="9812621at2"/>
<evidence type="ECO:0000259" key="5">
    <source>
        <dbReference type="SMART" id="SM00701"/>
    </source>
</evidence>